<gene>
    <name evidence="1" type="ORF">L6164_006044</name>
</gene>
<keyword evidence="2" id="KW-1185">Reference proteome</keyword>
<dbReference type="Proteomes" id="UP000828941">
    <property type="component" value="Chromosome 3"/>
</dbReference>
<name>A0ACB9PSJ3_BAUVA</name>
<organism evidence="1 2">
    <name type="scientific">Bauhinia variegata</name>
    <name type="common">Purple orchid tree</name>
    <name type="synonym">Phanera variegata</name>
    <dbReference type="NCBI Taxonomy" id="167791"/>
    <lineage>
        <taxon>Eukaryota</taxon>
        <taxon>Viridiplantae</taxon>
        <taxon>Streptophyta</taxon>
        <taxon>Embryophyta</taxon>
        <taxon>Tracheophyta</taxon>
        <taxon>Spermatophyta</taxon>
        <taxon>Magnoliopsida</taxon>
        <taxon>eudicotyledons</taxon>
        <taxon>Gunneridae</taxon>
        <taxon>Pentapetalae</taxon>
        <taxon>rosids</taxon>
        <taxon>fabids</taxon>
        <taxon>Fabales</taxon>
        <taxon>Fabaceae</taxon>
        <taxon>Cercidoideae</taxon>
        <taxon>Cercideae</taxon>
        <taxon>Bauhiniinae</taxon>
        <taxon>Bauhinia</taxon>
    </lineage>
</organism>
<protein>
    <submittedName>
        <fullName evidence="1">Uncharacterized protein</fullName>
    </submittedName>
</protein>
<sequence length="309" mass="34365">MASLLITVFLLAAFGSSLESSFAESSRKELRNKESGDKIAVQLHHSIYGNRIDPSLVVQLSWRPRVFLYKGFLSDQECDYLIYLAHTVKDKSSGNGQHSEGVSAKQMLASGLLLNVEDDIVKRIEERISVWTFLPKENSKPLQVMQYGPEEAGQSLHYFANNSKLELSAPLMATVVLYLSNVTQGGEILFPESRDRSWSNCGKSTEILKPVKGNAILFFSLHPSATPDKSSSHGRCPVLKGKLWSAVKFFYARSVGGEKISLTSNYDECTDEDDRCLSWASMGECERNPVFMIGSPDYYGTCRKSCNAC</sequence>
<accession>A0ACB9PSJ3</accession>
<evidence type="ECO:0000313" key="2">
    <source>
        <dbReference type="Proteomes" id="UP000828941"/>
    </source>
</evidence>
<evidence type="ECO:0000313" key="1">
    <source>
        <dbReference type="EMBL" id="KAI4351717.1"/>
    </source>
</evidence>
<proteinExistence type="predicted"/>
<dbReference type="EMBL" id="CM039428">
    <property type="protein sequence ID" value="KAI4351717.1"/>
    <property type="molecule type" value="Genomic_DNA"/>
</dbReference>
<comment type="caution">
    <text evidence="1">The sequence shown here is derived from an EMBL/GenBank/DDBJ whole genome shotgun (WGS) entry which is preliminary data.</text>
</comment>
<reference evidence="1 2" key="1">
    <citation type="journal article" date="2022" name="DNA Res.">
        <title>Chromosomal-level genome assembly of the orchid tree Bauhinia variegata (Leguminosae; Cercidoideae) supports the allotetraploid origin hypothesis of Bauhinia.</title>
        <authorList>
            <person name="Zhong Y."/>
            <person name="Chen Y."/>
            <person name="Zheng D."/>
            <person name="Pang J."/>
            <person name="Liu Y."/>
            <person name="Luo S."/>
            <person name="Meng S."/>
            <person name="Qian L."/>
            <person name="Wei D."/>
            <person name="Dai S."/>
            <person name="Zhou R."/>
        </authorList>
    </citation>
    <scope>NUCLEOTIDE SEQUENCE [LARGE SCALE GENOMIC DNA]</scope>
    <source>
        <strain evidence="1">BV-YZ2020</strain>
    </source>
</reference>